<organism evidence="7 8">
    <name type="scientific">Oceanisphaera profunda</name>
    <dbReference type="NCBI Taxonomy" id="1416627"/>
    <lineage>
        <taxon>Bacteria</taxon>
        <taxon>Pseudomonadati</taxon>
        <taxon>Pseudomonadota</taxon>
        <taxon>Gammaproteobacteria</taxon>
        <taxon>Aeromonadales</taxon>
        <taxon>Aeromonadaceae</taxon>
        <taxon>Oceanisphaera</taxon>
    </lineage>
</organism>
<sequence>MNKANHPAADTDSSAHQADATLQTDASSQQAASAPAMSPAQGRIRLVLLVLVPLLAAIIGLTFYLLGGRYVETDNAYVKADKVPISTQVSGLVAKVAVQENQRVDANQLLFSLDSADFRVAQAEAEAKLAQVVTDLNALKASFAEKQAELDVASSQLSYAKKQENRQANLSIKNYTSAAMLDDARQNTQLAALKIAALKQDIARIRANLAGGPELPIKQHPLYRSAQAELERAQLNLERVEVRAAVAGVVSNVPKAGQYLHAGNLAMMLIATDSPWVEANFSETDITHMRPGQPVTISVDAYPDYKWQGTVDSLSPGTGAEFSVIPAQNATGNWVKITQRVPVRIHLIAPTQDETATGNNEQAAPPLRAGLSAKVKVDTEQQSRLNNWSR</sequence>
<dbReference type="InterPro" id="IPR050739">
    <property type="entry name" value="MFP"/>
</dbReference>
<keyword evidence="8" id="KW-1185">Reference proteome</keyword>
<evidence type="ECO:0000256" key="2">
    <source>
        <dbReference type="ARBA" id="ARBA00009477"/>
    </source>
</evidence>
<feature type="domain" description="Multidrug resistance protein MdtA-like barrel-sandwich hybrid" evidence="5">
    <location>
        <begin position="82"/>
        <end position="270"/>
    </location>
</feature>
<evidence type="ECO:0000313" key="7">
    <source>
        <dbReference type="EMBL" id="ART83190.1"/>
    </source>
</evidence>
<keyword evidence="4" id="KW-0812">Transmembrane</keyword>
<dbReference type="InterPro" id="IPR058625">
    <property type="entry name" value="MdtA-like_BSH"/>
</dbReference>
<feature type="region of interest" description="Disordered" evidence="3">
    <location>
        <begin position="352"/>
        <end position="390"/>
    </location>
</feature>
<comment type="subcellular location">
    <subcellularLocation>
        <location evidence="1">Cell envelope</location>
    </subcellularLocation>
</comment>
<dbReference type="Gene3D" id="1.10.287.470">
    <property type="entry name" value="Helix hairpin bin"/>
    <property type="match status" value="1"/>
</dbReference>
<evidence type="ECO:0000259" key="5">
    <source>
        <dbReference type="Pfam" id="PF25917"/>
    </source>
</evidence>
<dbReference type="GO" id="GO:0030313">
    <property type="term" value="C:cell envelope"/>
    <property type="evidence" value="ECO:0007669"/>
    <property type="project" value="UniProtKB-SubCell"/>
</dbReference>
<dbReference type="RefSeq" id="WP_087037457.1">
    <property type="nucleotide sequence ID" value="NZ_CP021377.1"/>
</dbReference>
<dbReference type="EMBL" id="CP021377">
    <property type="protein sequence ID" value="ART83190.1"/>
    <property type="molecule type" value="Genomic_DNA"/>
</dbReference>
<protein>
    <recommendedName>
        <fullName evidence="9">Hemolysin D</fullName>
    </recommendedName>
</protein>
<dbReference type="InterPro" id="IPR058636">
    <property type="entry name" value="Beta-barrel_YknX"/>
</dbReference>
<evidence type="ECO:0000313" key="8">
    <source>
        <dbReference type="Proteomes" id="UP000243937"/>
    </source>
</evidence>
<dbReference type="Gene3D" id="2.40.50.100">
    <property type="match status" value="1"/>
</dbReference>
<evidence type="ECO:0000256" key="4">
    <source>
        <dbReference type="SAM" id="Phobius"/>
    </source>
</evidence>
<keyword evidence="4" id="KW-0472">Membrane</keyword>
<dbReference type="Gene3D" id="2.40.30.170">
    <property type="match status" value="1"/>
</dbReference>
<feature type="transmembrane region" description="Helical" evidence="4">
    <location>
        <begin position="46"/>
        <end position="66"/>
    </location>
</feature>
<evidence type="ECO:0008006" key="9">
    <source>
        <dbReference type="Google" id="ProtNLM"/>
    </source>
</evidence>
<proteinExistence type="inferred from homology"/>
<feature type="region of interest" description="Disordered" evidence="3">
    <location>
        <begin position="1"/>
        <end position="34"/>
    </location>
</feature>
<feature type="compositionally biased region" description="Polar residues" evidence="3">
    <location>
        <begin position="11"/>
        <end position="25"/>
    </location>
</feature>
<dbReference type="Pfam" id="PF25990">
    <property type="entry name" value="Beta-barrel_YknX"/>
    <property type="match status" value="1"/>
</dbReference>
<gene>
    <name evidence="7" type="ORF">CBP31_11680</name>
</gene>
<dbReference type="Pfam" id="PF25917">
    <property type="entry name" value="BSH_RND"/>
    <property type="match status" value="1"/>
</dbReference>
<accession>A0A1Y0D6N7</accession>
<dbReference type="PANTHER" id="PTHR30386:SF19">
    <property type="entry name" value="MULTIDRUG EXPORT PROTEIN EMRA-RELATED"/>
    <property type="match status" value="1"/>
</dbReference>
<dbReference type="OrthoDB" id="9811754at2"/>
<comment type="similarity">
    <text evidence="2">Belongs to the membrane fusion protein (MFP) (TC 8.A.1) family.</text>
</comment>
<evidence type="ECO:0000259" key="6">
    <source>
        <dbReference type="Pfam" id="PF25990"/>
    </source>
</evidence>
<dbReference type="KEGG" id="opf:CBP31_11680"/>
<dbReference type="AlphaFoldDB" id="A0A1Y0D6N7"/>
<feature type="domain" description="YknX-like beta-barrel" evidence="6">
    <location>
        <begin position="277"/>
        <end position="315"/>
    </location>
</feature>
<reference evidence="7 8" key="1">
    <citation type="journal article" date="2014" name="Int. J. Syst. Evol. Microbiol.">
        <title>Oceanisphaera profunda sp. nov., a marine bacterium isolated from deep-sea sediment, and emended description of the genus Oceanisphaera.</title>
        <authorList>
            <person name="Xu Z."/>
            <person name="Zhang X.Y."/>
            <person name="Su H.N."/>
            <person name="Yu Z.C."/>
            <person name="Liu C."/>
            <person name="Li H."/>
            <person name="Chen X.L."/>
            <person name="Song X.Y."/>
            <person name="Xie B.B."/>
            <person name="Qin Q.L."/>
            <person name="Zhou B.C."/>
            <person name="Shi M."/>
            <person name="Huang Y."/>
            <person name="Zhang Y.Z."/>
        </authorList>
    </citation>
    <scope>NUCLEOTIDE SEQUENCE [LARGE SCALE GENOMIC DNA]</scope>
    <source>
        <strain evidence="7 8">SM1222</strain>
    </source>
</reference>
<dbReference type="SUPFAM" id="SSF111369">
    <property type="entry name" value="HlyD-like secretion proteins"/>
    <property type="match status" value="2"/>
</dbReference>
<feature type="compositionally biased region" description="Polar residues" evidence="3">
    <location>
        <begin position="352"/>
        <end position="362"/>
    </location>
</feature>
<evidence type="ECO:0000256" key="3">
    <source>
        <dbReference type="SAM" id="MobiDB-lite"/>
    </source>
</evidence>
<dbReference type="Proteomes" id="UP000243937">
    <property type="component" value="Chromosome"/>
</dbReference>
<dbReference type="GO" id="GO:0055085">
    <property type="term" value="P:transmembrane transport"/>
    <property type="evidence" value="ECO:0007669"/>
    <property type="project" value="InterPro"/>
</dbReference>
<evidence type="ECO:0000256" key="1">
    <source>
        <dbReference type="ARBA" id="ARBA00004196"/>
    </source>
</evidence>
<dbReference type="PANTHER" id="PTHR30386">
    <property type="entry name" value="MEMBRANE FUSION SUBUNIT OF EMRAB-TOLC MULTIDRUG EFFLUX PUMP"/>
    <property type="match status" value="1"/>
</dbReference>
<name>A0A1Y0D6N7_9GAMM</name>
<keyword evidence="4" id="KW-1133">Transmembrane helix</keyword>